<accession>B8JF47</accession>
<evidence type="ECO:0000313" key="3">
    <source>
        <dbReference type="Proteomes" id="UP000007089"/>
    </source>
</evidence>
<keyword evidence="3" id="KW-1185">Reference proteome</keyword>
<protein>
    <recommendedName>
        <fullName evidence="1">GH29D-like beta-sandwich domain-containing protein</fullName>
    </recommendedName>
</protein>
<dbReference type="Pfam" id="PF13290">
    <property type="entry name" value="CHB_HEX_C_1"/>
    <property type="match status" value="3"/>
</dbReference>
<proteinExistence type="predicted"/>
<evidence type="ECO:0000259" key="1">
    <source>
        <dbReference type="Pfam" id="PF13290"/>
    </source>
</evidence>
<dbReference type="KEGG" id="acp:A2cp1_1053"/>
<dbReference type="Proteomes" id="UP000007089">
    <property type="component" value="Chromosome"/>
</dbReference>
<feature type="domain" description="GH29D-like beta-sandwich" evidence="1">
    <location>
        <begin position="202"/>
        <end position="266"/>
    </location>
</feature>
<gene>
    <name evidence="2" type="ordered locus">A2cp1_1053</name>
</gene>
<feature type="domain" description="GH29D-like beta-sandwich" evidence="1">
    <location>
        <begin position="116"/>
        <end position="181"/>
    </location>
</feature>
<reference evidence="2" key="1">
    <citation type="submission" date="2009-01" db="EMBL/GenBank/DDBJ databases">
        <title>Complete sequence of Anaeromyxobacter dehalogenans 2CP-1.</title>
        <authorList>
            <consortium name="US DOE Joint Genome Institute"/>
            <person name="Lucas S."/>
            <person name="Copeland A."/>
            <person name="Lapidus A."/>
            <person name="Glavina del Rio T."/>
            <person name="Dalin E."/>
            <person name="Tice H."/>
            <person name="Bruce D."/>
            <person name="Goodwin L."/>
            <person name="Pitluck S."/>
            <person name="Saunders E."/>
            <person name="Brettin T."/>
            <person name="Detter J.C."/>
            <person name="Han C."/>
            <person name="Larimer F."/>
            <person name="Land M."/>
            <person name="Hauser L."/>
            <person name="Kyrpides N."/>
            <person name="Ovchinnikova G."/>
            <person name="Beliaev A.S."/>
            <person name="Richardson P."/>
        </authorList>
    </citation>
    <scope>NUCLEOTIDE SEQUENCE</scope>
    <source>
        <strain evidence="2">2CP-1</strain>
    </source>
</reference>
<evidence type="ECO:0000313" key="2">
    <source>
        <dbReference type="EMBL" id="ACL64404.1"/>
    </source>
</evidence>
<organism evidence="2 3">
    <name type="scientific">Anaeromyxobacter dehalogenans (strain ATCC BAA-258 / DSM 21875 / 2CP-1)</name>
    <dbReference type="NCBI Taxonomy" id="455488"/>
    <lineage>
        <taxon>Bacteria</taxon>
        <taxon>Pseudomonadati</taxon>
        <taxon>Myxococcota</taxon>
        <taxon>Myxococcia</taxon>
        <taxon>Myxococcales</taxon>
        <taxon>Cystobacterineae</taxon>
        <taxon>Anaeromyxobacteraceae</taxon>
        <taxon>Anaeromyxobacter</taxon>
    </lineage>
</organism>
<dbReference type="AlphaFoldDB" id="B8JF47"/>
<dbReference type="HOGENOM" id="CLU_529611_0_0_7"/>
<dbReference type="SUPFAM" id="SSF52266">
    <property type="entry name" value="SGNH hydrolase"/>
    <property type="match status" value="1"/>
</dbReference>
<sequence>MVLLAALACAGSGGSSESSPQVQQAGMPAFSPPGGTYASAQHVTVASATPGAAVRCTVDGSAPTAASPACTSLEVAETTTVRAVAIAPGYTDSAVASATYTIEAAVPAASAPTFSPPGGTYASAQQVTVSSATPGATVRCTLDGTPPTAATPACASPVAIPATATLRAIAVAPGYANSAVASSTYTIETPAPVEAMPPTFSPPGGTYASAQQVTVSSATAGATVRCTLDGTLPTAATPACASPVTIQATATLRAIATADGFAPSAVRAATYTIQAPPPTDPTLAQKLQALASKRQLLAHQSVGNNILYGNGAGGLDGLLDANPGSGVTIAYHPASAAAVPVGAVADTAIGVNGQPVGKVLDFDAQVRTRFGGALDYFGFKFCFTDIWTAQDVSDTWAQYQATMDALEAAYPGKIIYWTVPLMPDVTDVDGNTQREALSNLIREKYRGTGRVFDLAYHESHDAQGNPFTLGGVPALAHDWSADGGHDAHLNAVGATMVATRWVEFMYRVATGAAP</sequence>
<feature type="domain" description="GH29D-like beta-sandwich" evidence="1">
    <location>
        <begin position="32"/>
        <end position="96"/>
    </location>
</feature>
<dbReference type="InterPro" id="IPR059177">
    <property type="entry name" value="GH29D-like_dom"/>
</dbReference>
<dbReference type="EMBL" id="CP001359">
    <property type="protein sequence ID" value="ACL64404.1"/>
    <property type="molecule type" value="Genomic_DNA"/>
</dbReference>
<name>B8JF47_ANAD2</name>